<gene>
    <name evidence="2" type="ORF">PoB_005545900</name>
</gene>
<organism evidence="2 3">
    <name type="scientific">Plakobranchus ocellatus</name>
    <dbReference type="NCBI Taxonomy" id="259542"/>
    <lineage>
        <taxon>Eukaryota</taxon>
        <taxon>Metazoa</taxon>
        <taxon>Spiralia</taxon>
        <taxon>Lophotrochozoa</taxon>
        <taxon>Mollusca</taxon>
        <taxon>Gastropoda</taxon>
        <taxon>Heterobranchia</taxon>
        <taxon>Euthyneura</taxon>
        <taxon>Panpulmonata</taxon>
        <taxon>Sacoglossa</taxon>
        <taxon>Placobranchoidea</taxon>
        <taxon>Plakobranchidae</taxon>
        <taxon>Plakobranchus</taxon>
    </lineage>
</organism>
<reference evidence="2 3" key="1">
    <citation type="journal article" date="2021" name="Elife">
        <title>Chloroplast acquisition without the gene transfer in kleptoplastic sea slugs, Plakobranchus ocellatus.</title>
        <authorList>
            <person name="Maeda T."/>
            <person name="Takahashi S."/>
            <person name="Yoshida T."/>
            <person name="Shimamura S."/>
            <person name="Takaki Y."/>
            <person name="Nagai Y."/>
            <person name="Toyoda A."/>
            <person name="Suzuki Y."/>
            <person name="Arimoto A."/>
            <person name="Ishii H."/>
            <person name="Satoh N."/>
            <person name="Nishiyama T."/>
            <person name="Hasebe M."/>
            <person name="Maruyama T."/>
            <person name="Minagawa J."/>
            <person name="Obokata J."/>
            <person name="Shigenobu S."/>
        </authorList>
    </citation>
    <scope>NUCLEOTIDE SEQUENCE [LARGE SCALE GENOMIC DNA]</scope>
</reference>
<dbReference type="AlphaFoldDB" id="A0AAV4C8R6"/>
<evidence type="ECO:0000313" key="2">
    <source>
        <dbReference type="EMBL" id="GFO28954.1"/>
    </source>
</evidence>
<evidence type="ECO:0000313" key="3">
    <source>
        <dbReference type="Proteomes" id="UP000735302"/>
    </source>
</evidence>
<proteinExistence type="predicted"/>
<accession>A0AAV4C8R6</accession>
<evidence type="ECO:0000256" key="1">
    <source>
        <dbReference type="SAM" id="MobiDB-lite"/>
    </source>
</evidence>
<protein>
    <submittedName>
        <fullName evidence="2">Uncharacterized protein</fullName>
    </submittedName>
</protein>
<comment type="caution">
    <text evidence="2">The sequence shown here is derived from an EMBL/GenBank/DDBJ whole genome shotgun (WGS) entry which is preliminary data.</text>
</comment>
<sequence length="135" mass="15297">MAHTYFYETGADWFRFFFLRNGSPLAQIFSTLQTLVDARFCRTRQLNRLCLLPDDFESPTSPQLAGDLRLSGPPSGPGAGDWVRTRDRRVPADLRAHLLSTVPERASQPSDLQGPVCRVFEPRYRRSGLTKDLKA</sequence>
<dbReference type="EMBL" id="BLXT01006100">
    <property type="protein sequence ID" value="GFO28954.1"/>
    <property type="molecule type" value="Genomic_DNA"/>
</dbReference>
<dbReference type="Proteomes" id="UP000735302">
    <property type="component" value="Unassembled WGS sequence"/>
</dbReference>
<name>A0AAV4C8R6_9GAST</name>
<keyword evidence="3" id="KW-1185">Reference proteome</keyword>
<feature type="region of interest" description="Disordered" evidence="1">
    <location>
        <begin position="60"/>
        <end position="86"/>
    </location>
</feature>